<evidence type="ECO:0000256" key="2">
    <source>
        <dbReference type="SAM" id="Phobius"/>
    </source>
</evidence>
<dbReference type="InterPro" id="IPR029058">
    <property type="entry name" value="AB_hydrolase_fold"/>
</dbReference>
<dbReference type="GO" id="GO:0034338">
    <property type="term" value="F:short-chain carboxylesterase activity"/>
    <property type="evidence" value="ECO:0007669"/>
    <property type="project" value="TreeGrafter"/>
</dbReference>
<dbReference type="STRING" id="35608.A0A2U1QFY0"/>
<dbReference type="GO" id="GO:0004177">
    <property type="term" value="F:aminopeptidase activity"/>
    <property type="evidence" value="ECO:0007669"/>
    <property type="project" value="UniProtKB-KW"/>
</dbReference>
<dbReference type="InterPro" id="IPR022742">
    <property type="entry name" value="Hydrolase_4"/>
</dbReference>
<feature type="domain" description="Serine aminopeptidase S33" evidence="3">
    <location>
        <begin position="158"/>
        <end position="268"/>
    </location>
</feature>
<keyword evidence="2" id="KW-0812">Transmembrane</keyword>
<dbReference type="FunFam" id="3.40.50.1820:FF:000071">
    <property type="entry name" value="Embryogenesis-associated protein EMB8"/>
    <property type="match status" value="3"/>
</dbReference>
<evidence type="ECO:0000313" key="5">
    <source>
        <dbReference type="Proteomes" id="UP000245207"/>
    </source>
</evidence>
<evidence type="ECO:0000256" key="1">
    <source>
        <dbReference type="ARBA" id="ARBA00010884"/>
    </source>
</evidence>
<keyword evidence="2" id="KW-1133">Transmembrane helix</keyword>
<keyword evidence="4" id="KW-0645">Protease</keyword>
<feature type="transmembrane region" description="Helical" evidence="2">
    <location>
        <begin position="20"/>
        <end position="48"/>
    </location>
</feature>
<keyword evidence="4" id="KW-0031">Aminopeptidase</keyword>
<accession>A0A2U1QFY0</accession>
<evidence type="ECO:0000313" key="4">
    <source>
        <dbReference type="EMBL" id="PWA96902.1"/>
    </source>
</evidence>
<keyword evidence="5" id="KW-1185">Reference proteome</keyword>
<comment type="similarity">
    <text evidence="1">Belongs to the AB hydrolase superfamily. AB hydrolase 4 family.</text>
</comment>
<gene>
    <name evidence="4" type="ORF">CTI12_AA035230</name>
</gene>
<sequence>MSLSSMEMISSSTDSPYKLLFTALSLIPITHYVIGLFVLSFIFLYNFLEFHIIQDMLTGFRGQHVELTFNTCSTLYHEVISKCSLLHGRYLATPWLTSPHLQTTFLRFFGRPPVFNYRREVFNTGDGGIVALDWLARSDVVENEDIGNDELHQDANTPIVIVIPGLTSDSDSVYIKHLTFYMAKRGWNVVVSNHRGLGGVPLTSDFFYTGGWTNDLRKVVEHIRSQSPDVPLFVVGTSLGANMMVKYLGEDGDDILIDGAAAVCCPWDLLLCNRFIGRNAVQRFYDRALGAGLKRYAKKHQEFFTRLADWDGIEKARRVREFDTSGTCLVAKFDTADTYYRESSCVGYVGRIKVPLLCISALDDPVCTKEALIWDECRVNKNIILATTQHGGHLGYFDGTDAKGVWWVRAVDEYLTVLGSSTMIRRQNKMPDSMLIRPQKSLVNKDPYIGYVKKTDNQIHVDNLTKMTKILKITDAQGSETSSRVDSIIFFLKRYLSTPWLTSPHLQTTFLRFFGRPPVFNYRREVLNTGDGGIVALDWLARSDVMEKEEMGNGEVHQDANTPIVIVIPGLTSDSDSVYIKHLTFYMAKRGWNVVVSNHRGLGGVPLTSDFFYNGSWTNDMRKVVEHIRSQSPDVPLFMVGTSLGANMMVKYLGEDGDDILLDGAAAVCCPWDLLLCDRFIGRNAIQRFYDKALGAGLKRYAKMHQEFFTRLSDWGGIEKARRVREFDTSGTCLVGKFDSDFFYNGSWTNDMRKVVEHIRSQSPDVPLFMVGTSLGANMMVKYLGEDGDNILLDGAAAVCCPWDLLLCDRFIGRNAIQRFYDKALGAGLKRYAKMHQEFFTRLSDWGGIEKARRVREFDTSGTCLVGKFDTADIYYRESSCVGYVGRIKVPLLCISALDDPVCTKEALIWDECRVNKNVILATTQHGGHLGYFDGMDAKGVW</sequence>
<dbReference type="AlphaFoldDB" id="A0A2U1QFY0"/>
<dbReference type="Proteomes" id="UP000245207">
    <property type="component" value="Unassembled WGS sequence"/>
</dbReference>
<proteinExistence type="inferred from homology"/>
<dbReference type="PANTHER" id="PTHR10794:SF88">
    <property type="entry name" value="ALCOHOL O-ACETYLTRANSFERASE"/>
    <property type="match status" value="1"/>
</dbReference>
<dbReference type="Pfam" id="PF12146">
    <property type="entry name" value="Hydrolase_4"/>
    <property type="match status" value="2"/>
</dbReference>
<name>A0A2U1QFY0_ARTAN</name>
<feature type="domain" description="Serine aminopeptidase S33" evidence="3">
    <location>
        <begin position="563"/>
        <end position="659"/>
    </location>
</feature>
<protein>
    <submittedName>
        <fullName evidence="4">AB hydrolase 4 family, Serine aminopeptidase, S33</fullName>
    </submittedName>
</protein>
<dbReference type="EMBL" id="PKPP01000154">
    <property type="protein sequence ID" value="PWA96902.1"/>
    <property type="molecule type" value="Genomic_DNA"/>
</dbReference>
<comment type="caution">
    <text evidence="4">The sequence shown here is derived from an EMBL/GenBank/DDBJ whole genome shotgun (WGS) entry which is preliminary data.</text>
</comment>
<organism evidence="4 5">
    <name type="scientific">Artemisia annua</name>
    <name type="common">Sweet wormwood</name>
    <dbReference type="NCBI Taxonomy" id="35608"/>
    <lineage>
        <taxon>Eukaryota</taxon>
        <taxon>Viridiplantae</taxon>
        <taxon>Streptophyta</taxon>
        <taxon>Embryophyta</taxon>
        <taxon>Tracheophyta</taxon>
        <taxon>Spermatophyta</taxon>
        <taxon>Magnoliopsida</taxon>
        <taxon>eudicotyledons</taxon>
        <taxon>Gunneridae</taxon>
        <taxon>Pentapetalae</taxon>
        <taxon>asterids</taxon>
        <taxon>campanulids</taxon>
        <taxon>Asterales</taxon>
        <taxon>Asteraceae</taxon>
        <taxon>Asteroideae</taxon>
        <taxon>Anthemideae</taxon>
        <taxon>Artemisiinae</taxon>
        <taxon>Artemisia</taxon>
    </lineage>
</organism>
<keyword evidence="4" id="KW-0378">Hydrolase</keyword>
<reference evidence="4 5" key="1">
    <citation type="journal article" date="2018" name="Mol. Plant">
        <title>The genome of Artemisia annua provides insight into the evolution of Asteraceae family and artemisinin biosynthesis.</title>
        <authorList>
            <person name="Shen Q."/>
            <person name="Zhang L."/>
            <person name="Liao Z."/>
            <person name="Wang S."/>
            <person name="Yan T."/>
            <person name="Shi P."/>
            <person name="Liu M."/>
            <person name="Fu X."/>
            <person name="Pan Q."/>
            <person name="Wang Y."/>
            <person name="Lv Z."/>
            <person name="Lu X."/>
            <person name="Zhang F."/>
            <person name="Jiang W."/>
            <person name="Ma Y."/>
            <person name="Chen M."/>
            <person name="Hao X."/>
            <person name="Li L."/>
            <person name="Tang Y."/>
            <person name="Lv G."/>
            <person name="Zhou Y."/>
            <person name="Sun X."/>
            <person name="Brodelius P.E."/>
            <person name="Rose J.K.C."/>
            <person name="Tang K."/>
        </authorList>
    </citation>
    <scope>NUCLEOTIDE SEQUENCE [LARGE SCALE GENOMIC DNA]</scope>
    <source>
        <strain evidence="5">cv. Huhao1</strain>
        <tissue evidence="4">Leaf</tissue>
    </source>
</reference>
<dbReference type="SUPFAM" id="SSF53474">
    <property type="entry name" value="alpha/beta-Hydrolases"/>
    <property type="match status" value="3"/>
</dbReference>
<keyword evidence="2" id="KW-0472">Membrane</keyword>
<evidence type="ECO:0000259" key="3">
    <source>
        <dbReference type="Pfam" id="PF12146"/>
    </source>
</evidence>
<dbReference type="InterPro" id="IPR050960">
    <property type="entry name" value="AB_hydrolase_4_sf"/>
</dbReference>
<dbReference type="PANTHER" id="PTHR10794">
    <property type="entry name" value="ABHYDROLASE DOMAIN-CONTAINING PROTEIN"/>
    <property type="match status" value="1"/>
</dbReference>
<dbReference type="GO" id="GO:0047372">
    <property type="term" value="F:monoacylglycerol lipase activity"/>
    <property type="evidence" value="ECO:0007669"/>
    <property type="project" value="TreeGrafter"/>
</dbReference>
<dbReference type="Gene3D" id="3.40.50.1820">
    <property type="entry name" value="alpha/beta hydrolase"/>
    <property type="match status" value="3"/>
</dbReference>
<dbReference type="OrthoDB" id="247542at2759"/>